<evidence type="ECO:0000313" key="1">
    <source>
        <dbReference type="EMBL" id="GET07201.1"/>
    </source>
</evidence>
<dbReference type="Proteomes" id="UP000494265">
    <property type="component" value="Unassembled WGS sequence"/>
</dbReference>
<accession>A0A6F9XPJ8</accession>
<sequence>MIKIQDAFNKAYEKKLKELYNSKNNKYVPLNKFLEFRDKNLTTSLIYEYVYIFDEDGYNLWSVSRKQPLLVFTHPQNPLEFSIITSNIKKIIIVYTTLTPNATPPKEDYSAWLNIIKFCHKHNLELSFIHQFEDKNTDFENTKYSVEQRVF</sequence>
<name>A0A6F9XPJ8_9LACO</name>
<organism evidence="1">
    <name type="scientific">Ligilactobacillus agilis</name>
    <dbReference type="NCBI Taxonomy" id="1601"/>
    <lineage>
        <taxon>Bacteria</taxon>
        <taxon>Bacillati</taxon>
        <taxon>Bacillota</taxon>
        <taxon>Bacilli</taxon>
        <taxon>Lactobacillales</taxon>
        <taxon>Lactobacillaceae</taxon>
        <taxon>Ligilactobacillus</taxon>
    </lineage>
</organism>
<proteinExistence type="predicted"/>
<dbReference type="EMBL" id="BLAM01000220">
    <property type="protein sequence ID" value="GET07201.1"/>
    <property type="molecule type" value="Genomic_DNA"/>
</dbReference>
<comment type="caution">
    <text evidence="1">The sequence shown here is derived from an EMBL/GenBank/DDBJ whole genome shotgun (WGS) entry which is preliminary data.</text>
</comment>
<gene>
    <name evidence="1" type="ORF">SY212_22310</name>
</gene>
<dbReference type="AlphaFoldDB" id="A0A6F9XPJ8"/>
<protein>
    <submittedName>
        <fullName evidence="1">Uncharacterized protein</fullName>
    </submittedName>
</protein>
<dbReference type="RefSeq" id="WP_172585315.1">
    <property type="nucleotide sequence ID" value="NZ_BLAM01000220.1"/>
</dbReference>
<reference evidence="1" key="1">
    <citation type="submission" date="2019-10" db="EMBL/GenBank/DDBJ databases">
        <title>Lactobacillus agilis SY212 Whole Genome Sequencing Project.</title>
        <authorList>
            <person name="Suzuki S."/>
            <person name="Endo A."/>
            <person name="Maeno S."/>
            <person name="Shiwa Y."/>
            <person name="Matsutani M."/>
            <person name="Kajikawa A."/>
        </authorList>
    </citation>
    <scope>NUCLEOTIDE SEQUENCE</scope>
    <source>
        <strain evidence="1">SY212</strain>
    </source>
</reference>